<evidence type="ECO:0000313" key="1">
    <source>
        <dbReference type="EMBL" id="AIQ70567.1"/>
    </source>
</evidence>
<evidence type="ECO:0000313" key="2">
    <source>
        <dbReference type="Proteomes" id="UP000029500"/>
    </source>
</evidence>
<proteinExistence type="predicted"/>
<dbReference type="KEGG" id="pgm:PGRAT_25220"/>
<dbReference type="EMBL" id="CP009287">
    <property type="protein sequence ID" value="AIQ70567.1"/>
    <property type="molecule type" value="Genomic_DNA"/>
</dbReference>
<dbReference type="OrthoDB" id="2651079at2"/>
<dbReference type="AlphaFoldDB" id="A0A089MB99"/>
<name>A0A089MB99_9BACL</name>
<dbReference type="Proteomes" id="UP000029500">
    <property type="component" value="Chromosome"/>
</dbReference>
<accession>A0A089MB99</accession>
<gene>
    <name evidence="1" type="ORF">PGRAT_25220</name>
</gene>
<reference evidence="1 2" key="1">
    <citation type="submission" date="2014-08" db="EMBL/GenBank/DDBJ databases">
        <title>Comparative genomics of the Paenibacillus odorifer group.</title>
        <authorList>
            <person name="den Bakker H.C."/>
            <person name="Tsai Y.-C."/>
            <person name="Martin N."/>
            <person name="Korlach J."/>
            <person name="Wiedmann M."/>
        </authorList>
    </citation>
    <scope>NUCLEOTIDE SEQUENCE [LARGE SCALE GENOMIC DNA]</scope>
    <source>
        <strain evidence="1 2">DSM 15220</strain>
    </source>
</reference>
<keyword evidence="2" id="KW-1185">Reference proteome</keyword>
<organism evidence="1 2">
    <name type="scientific">Paenibacillus graminis</name>
    <dbReference type="NCBI Taxonomy" id="189425"/>
    <lineage>
        <taxon>Bacteria</taxon>
        <taxon>Bacillati</taxon>
        <taxon>Bacillota</taxon>
        <taxon>Bacilli</taxon>
        <taxon>Bacillales</taxon>
        <taxon>Paenibacillaceae</taxon>
        <taxon>Paenibacillus</taxon>
    </lineage>
</organism>
<sequence length="105" mass="11758">MEQPPQEVFGNWQHAFEEDAHGIAVYRPAGNSFASSEGCEKLEIRQDGTFSRVVPGPSEAPDIIKGEWEQTKDKLIHVSYESPGLAPQQLEIIESKPDILKVRKL</sequence>
<dbReference type="RefSeq" id="WP_025703960.1">
    <property type="nucleotide sequence ID" value="NZ_CP009287.1"/>
</dbReference>
<protein>
    <recommendedName>
        <fullName evidence="3">Lipocalin-like domain-containing protein</fullName>
    </recommendedName>
</protein>
<dbReference type="STRING" id="189425.PGRAT_25220"/>
<evidence type="ECO:0008006" key="3">
    <source>
        <dbReference type="Google" id="ProtNLM"/>
    </source>
</evidence>
<dbReference type="HOGENOM" id="CLU_158543_0_0_9"/>